<comment type="caution">
    <text evidence="1">The sequence shown here is derived from an EMBL/GenBank/DDBJ whole genome shotgun (WGS) entry which is preliminary data.</text>
</comment>
<dbReference type="EMBL" id="JBHFFA010000003">
    <property type="protein sequence ID" value="KAL2634191.1"/>
    <property type="molecule type" value="Genomic_DNA"/>
</dbReference>
<proteinExistence type="predicted"/>
<accession>A0ABD1YUE4</accession>
<evidence type="ECO:0000313" key="2">
    <source>
        <dbReference type="Proteomes" id="UP001605036"/>
    </source>
</evidence>
<name>A0ABD1YUE4_9MARC</name>
<reference evidence="1 2" key="1">
    <citation type="submission" date="2024-09" db="EMBL/GenBank/DDBJ databases">
        <title>Chromosome-scale assembly of Riccia fluitans.</title>
        <authorList>
            <person name="Paukszto L."/>
            <person name="Sawicki J."/>
            <person name="Karawczyk K."/>
            <person name="Piernik-Szablinska J."/>
            <person name="Szczecinska M."/>
            <person name="Mazdziarz M."/>
        </authorList>
    </citation>
    <scope>NUCLEOTIDE SEQUENCE [LARGE SCALE GENOMIC DNA]</scope>
    <source>
        <strain evidence="1">Rf_01</strain>
        <tissue evidence="1">Aerial parts of the thallus</tissue>
    </source>
</reference>
<dbReference type="Proteomes" id="UP001605036">
    <property type="component" value="Unassembled WGS sequence"/>
</dbReference>
<organism evidence="1 2">
    <name type="scientific">Riccia fluitans</name>
    <dbReference type="NCBI Taxonomy" id="41844"/>
    <lineage>
        <taxon>Eukaryota</taxon>
        <taxon>Viridiplantae</taxon>
        <taxon>Streptophyta</taxon>
        <taxon>Embryophyta</taxon>
        <taxon>Marchantiophyta</taxon>
        <taxon>Marchantiopsida</taxon>
        <taxon>Marchantiidae</taxon>
        <taxon>Marchantiales</taxon>
        <taxon>Ricciaceae</taxon>
        <taxon>Riccia</taxon>
    </lineage>
</organism>
<gene>
    <name evidence="1" type="ORF">R1flu_005670</name>
</gene>
<keyword evidence="2" id="KW-1185">Reference proteome</keyword>
<dbReference type="AlphaFoldDB" id="A0ABD1YUE4"/>
<sequence length="124" mass="13996">MVRFRALVEMVTLQKVITEDIDEEEFLKLSRTKFRSELLFTLGHCNKVIGWVNSYHNPSEICVGDSSSVTSVSTIDFQYGTSGLAPKPVMTGFGLRERTCVEKEVKVANYCHNQKVQSDKSMKA</sequence>
<protein>
    <submittedName>
        <fullName evidence="1">Uncharacterized protein</fullName>
    </submittedName>
</protein>
<evidence type="ECO:0000313" key="1">
    <source>
        <dbReference type="EMBL" id="KAL2634191.1"/>
    </source>
</evidence>